<dbReference type="EMBL" id="CM042041">
    <property type="protein sequence ID" value="KAI3711732.1"/>
    <property type="molecule type" value="Genomic_DNA"/>
</dbReference>
<accession>A0ACB9APE8</accession>
<evidence type="ECO:0000313" key="1">
    <source>
        <dbReference type="EMBL" id="KAI3711732.1"/>
    </source>
</evidence>
<proteinExistence type="predicted"/>
<organism evidence="1 2">
    <name type="scientific">Smallanthus sonchifolius</name>
    <dbReference type="NCBI Taxonomy" id="185202"/>
    <lineage>
        <taxon>Eukaryota</taxon>
        <taxon>Viridiplantae</taxon>
        <taxon>Streptophyta</taxon>
        <taxon>Embryophyta</taxon>
        <taxon>Tracheophyta</taxon>
        <taxon>Spermatophyta</taxon>
        <taxon>Magnoliopsida</taxon>
        <taxon>eudicotyledons</taxon>
        <taxon>Gunneridae</taxon>
        <taxon>Pentapetalae</taxon>
        <taxon>asterids</taxon>
        <taxon>campanulids</taxon>
        <taxon>Asterales</taxon>
        <taxon>Asteraceae</taxon>
        <taxon>Asteroideae</taxon>
        <taxon>Heliantheae alliance</taxon>
        <taxon>Millerieae</taxon>
        <taxon>Smallanthus</taxon>
    </lineage>
</organism>
<keyword evidence="2" id="KW-1185">Reference proteome</keyword>
<evidence type="ECO:0000313" key="2">
    <source>
        <dbReference type="Proteomes" id="UP001056120"/>
    </source>
</evidence>
<protein>
    <submittedName>
        <fullName evidence="1">Uncharacterized protein</fullName>
    </submittedName>
</protein>
<comment type="caution">
    <text evidence="1">The sequence shown here is derived from an EMBL/GenBank/DDBJ whole genome shotgun (WGS) entry which is preliminary data.</text>
</comment>
<reference evidence="1 2" key="2">
    <citation type="journal article" date="2022" name="Mol. Ecol. Resour.">
        <title>The genomes of chicory, endive, great burdock and yacon provide insights into Asteraceae paleo-polyploidization history and plant inulin production.</title>
        <authorList>
            <person name="Fan W."/>
            <person name="Wang S."/>
            <person name="Wang H."/>
            <person name="Wang A."/>
            <person name="Jiang F."/>
            <person name="Liu H."/>
            <person name="Zhao H."/>
            <person name="Xu D."/>
            <person name="Zhang Y."/>
        </authorList>
    </citation>
    <scope>NUCLEOTIDE SEQUENCE [LARGE SCALE GENOMIC DNA]</scope>
    <source>
        <strain evidence="2">cv. Yunnan</strain>
        <tissue evidence="1">Leaves</tissue>
    </source>
</reference>
<name>A0ACB9APE8_9ASTR</name>
<dbReference type="Proteomes" id="UP001056120">
    <property type="component" value="Linkage Group LG24"/>
</dbReference>
<reference evidence="2" key="1">
    <citation type="journal article" date="2022" name="Mol. Ecol. Resour.">
        <title>The genomes of chicory, endive, great burdock and yacon provide insights into Asteraceae palaeo-polyploidization history and plant inulin production.</title>
        <authorList>
            <person name="Fan W."/>
            <person name="Wang S."/>
            <person name="Wang H."/>
            <person name="Wang A."/>
            <person name="Jiang F."/>
            <person name="Liu H."/>
            <person name="Zhao H."/>
            <person name="Xu D."/>
            <person name="Zhang Y."/>
        </authorList>
    </citation>
    <scope>NUCLEOTIDE SEQUENCE [LARGE SCALE GENOMIC DNA]</scope>
    <source>
        <strain evidence="2">cv. Yunnan</strain>
    </source>
</reference>
<gene>
    <name evidence="1" type="ORF">L1987_70275</name>
</gene>
<sequence>MPVMTTQIAPGQDTYPLHDQLTFEPFAPRYQNLQFRHPNRNDEDRPLPIFNDDEDVVVVGEEEEEDDVEIKKNDVEVGEEEDDEPGNKGKFLGRAARQQWTNK</sequence>